<protein>
    <recommendedName>
        <fullName evidence="10">Amino acid permease</fullName>
    </recommendedName>
</protein>
<dbReference type="Proteomes" id="UP000248706">
    <property type="component" value="Unassembled WGS sequence"/>
</dbReference>
<dbReference type="RefSeq" id="WP_112426879.1">
    <property type="nucleotide sequence ID" value="NZ_MCIF01000002.1"/>
</dbReference>
<dbReference type="GO" id="GO:0005886">
    <property type="term" value="C:plasma membrane"/>
    <property type="evidence" value="ECO:0007669"/>
    <property type="project" value="UniProtKB-SubCell"/>
</dbReference>
<sequence>MLEPQPLVLSEAAQKEKRKLRKELSLFFMVCFTLTAMINIDTLGAVSSQGGQVFPWLLITALTFLIPYGLLTAELGSTFPEEGGIYVWCKLAGGRFFAAIASIFYWVSNPLWVGGTLAVTTIAALKTFWFGNSDLLFGGSKVSDAIVEILIALIFIWFTTWSAIVSLRIGKWFSTIGIILKLSLLGLFVILALAFFFGGKASGAHLSWGDLLPTTNLGLIFSSIIPVLVFNWAGFELQNGAGEEMFEPQRDVPRSLLRAGVIGVLAYAIPILVILLALPKNQLSNVGGFLDAYQAVASVLPTPVATALGWLIALALILTLASAGGTWLMGADRTYAVTALDGAAPLILGRFSARFGTPLATNLLSGTVATVAMVAAILVTAFGSGELSTLFSLVLGFTISTTALSYAFIFISYLILRYKYPEVERPYRVPGGMVGPWIVTLLALASVLVTAYFTLVPTDETVSGYQISRLTYELTQLLPIAIVLVVAVVFYLWGRFEQQRSTLGSVSGELVTDEAASSTN</sequence>
<feature type="transmembrane region" description="Helical" evidence="7">
    <location>
        <begin position="85"/>
        <end position="107"/>
    </location>
</feature>
<dbReference type="Gene3D" id="1.20.1740.10">
    <property type="entry name" value="Amino acid/polyamine transporter I"/>
    <property type="match status" value="1"/>
</dbReference>
<feature type="transmembrane region" description="Helical" evidence="7">
    <location>
        <begin position="390"/>
        <end position="416"/>
    </location>
</feature>
<dbReference type="Pfam" id="PF13520">
    <property type="entry name" value="AA_permease_2"/>
    <property type="match status" value="1"/>
</dbReference>
<evidence type="ECO:0000256" key="7">
    <source>
        <dbReference type="SAM" id="Phobius"/>
    </source>
</evidence>
<dbReference type="OrthoDB" id="92719at2"/>
<proteinExistence type="predicted"/>
<reference evidence="8 9" key="1">
    <citation type="submission" date="2016-08" db="EMBL/GenBank/DDBJ databases">
        <title>Analysis of Carbohydrate Active Enzymes in Thermogemmatispora T81 Reveals Carbohydrate Degradation Ability.</title>
        <authorList>
            <person name="Tomazini A."/>
            <person name="Lal S."/>
            <person name="Stott M."/>
            <person name="Henrissat B."/>
            <person name="Polikarpov I."/>
            <person name="Sparling R."/>
            <person name="Levin D.B."/>
        </authorList>
    </citation>
    <scope>NUCLEOTIDE SEQUENCE [LARGE SCALE GENOMIC DNA]</scope>
    <source>
        <strain evidence="8 9">T81</strain>
    </source>
</reference>
<dbReference type="InterPro" id="IPR050367">
    <property type="entry name" value="APC_superfamily"/>
</dbReference>
<dbReference type="PANTHER" id="PTHR42770">
    <property type="entry name" value="AMINO ACID TRANSPORTER-RELATED"/>
    <property type="match status" value="1"/>
</dbReference>
<dbReference type="AlphaFoldDB" id="A0A328VD10"/>
<dbReference type="EMBL" id="MCIF01000002">
    <property type="protein sequence ID" value="RAQ94739.1"/>
    <property type="molecule type" value="Genomic_DNA"/>
</dbReference>
<evidence type="ECO:0000256" key="1">
    <source>
        <dbReference type="ARBA" id="ARBA00004651"/>
    </source>
</evidence>
<dbReference type="InterPro" id="IPR002293">
    <property type="entry name" value="AA/rel_permease1"/>
</dbReference>
<keyword evidence="4 7" id="KW-0812">Transmembrane</keyword>
<dbReference type="PIRSF" id="PIRSF006060">
    <property type="entry name" value="AA_transporter"/>
    <property type="match status" value="1"/>
</dbReference>
<comment type="caution">
    <text evidence="8">The sequence shown here is derived from an EMBL/GenBank/DDBJ whole genome shotgun (WGS) entry which is preliminary data.</text>
</comment>
<feature type="transmembrane region" description="Helical" evidence="7">
    <location>
        <begin position="178"/>
        <end position="197"/>
    </location>
</feature>
<evidence type="ECO:0000256" key="2">
    <source>
        <dbReference type="ARBA" id="ARBA00022448"/>
    </source>
</evidence>
<keyword evidence="6 7" id="KW-0472">Membrane</keyword>
<evidence type="ECO:0000313" key="9">
    <source>
        <dbReference type="Proteomes" id="UP000248706"/>
    </source>
</evidence>
<evidence type="ECO:0000313" key="8">
    <source>
        <dbReference type="EMBL" id="RAQ94739.1"/>
    </source>
</evidence>
<feature type="transmembrane region" description="Helical" evidence="7">
    <location>
        <begin position="476"/>
        <end position="493"/>
    </location>
</feature>
<evidence type="ECO:0000256" key="3">
    <source>
        <dbReference type="ARBA" id="ARBA00022475"/>
    </source>
</evidence>
<evidence type="ECO:0000256" key="4">
    <source>
        <dbReference type="ARBA" id="ARBA00022692"/>
    </source>
</evidence>
<evidence type="ECO:0000256" key="5">
    <source>
        <dbReference type="ARBA" id="ARBA00022989"/>
    </source>
</evidence>
<keyword evidence="9" id="KW-1185">Reference proteome</keyword>
<keyword evidence="5 7" id="KW-1133">Transmembrane helix</keyword>
<keyword evidence="3" id="KW-1003">Cell membrane</keyword>
<feature type="transmembrane region" description="Helical" evidence="7">
    <location>
        <begin position="307"/>
        <end position="328"/>
    </location>
</feature>
<comment type="subcellular location">
    <subcellularLocation>
        <location evidence="1">Cell membrane</location>
        <topology evidence="1">Multi-pass membrane protein</topology>
    </subcellularLocation>
</comment>
<evidence type="ECO:0008006" key="10">
    <source>
        <dbReference type="Google" id="ProtNLM"/>
    </source>
</evidence>
<keyword evidence="2" id="KW-0813">Transport</keyword>
<gene>
    <name evidence="8" type="ORF">A4R35_04270</name>
</gene>
<evidence type="ECO:0000256" key="6">
    <source>
        <dbReference type="ARBA" id="ARBA00023136"/>
    </source>
</evidence>
<feature type="transmembrane region" description="Helical" evidence="7">
    <location>
        <begin position="145"/>
        <end position="166"/>
    </location>
</feature>
<dbReference type="PANTHER" id="PTHR42770:SF15">
    <property type="entry name" value="GLUTAMATE_GAMMA-AMINOBUTYRATE ANTIPORTER-RELATED"/>
    <property type="match status" value="1"/>
</dbReference>
<feature type="transmembrane region" description="Helical" evidence="7">
    <location>
        <begin position="24"/>
        <end position="47"/>
    </location>
</feature>
<dbReference type="GO" id="GO:0022857">
    <property type="term" value="F:transmembrane transporter activity"/>
    <property type="evidence" value="ECO:0007669"/>
    <property type="project" value="InterPro"/>
</dbReference>
<feature type="transmembrane region" description="Helical" evidence="7">
    <location>
        <begin position="53"/>
        <end position="73"/>
    </location>
</feature>
<name>A0A328VD10_9CHLR</name>
<feature type="transmembrane region" description="Helical" evidence="7">
    <location>
        <begin position="359"/>
        <end position="384"/>
    </location>
</feature>
<accession>A0A328VD10</accession>
<feature type="transmembrane region" description="Helical" evidence="7">
    <location>
        <begin position="217"/>
        <end position="235"/>
    </location>
</feature>
<feature type="transmembrane region" description="Helical" evidence="7">
    <location>
        <begin position="437"/>
        <end position="456"/>
    </location>
</feature>
<feature type="transmembrane region" description="Helical" evidence="7">
    <location>
        <begin position="256"/>
        <end position="278"/>
    </location>
</feature>
<organism evidence="8 9">
    <name type="scientific">Thermogemmatispora tikiterensis</name>
    <dbReference type="NCBI Taxonomy" id="1825093"/>
    <lineage>
        <taxon>Bacteria</taxon>
        <taxon>Bacillati</taxon>
        <taxon>Chloroflexota</taxon>
        <taxon>Ktedonobacteria</taxon>
        <taxon>Thermogemmatisporales</taxon>
        <taxon>Thermogemmatisporaceae</taxon>
        <taxon>Thermogemmatispora</taxon>
    </lineage>
</organism>